<protein>
    <recommendedName>
        <fullName evidence="4">Transmembrane protein 252</fullName>
    </recommendedName>
</protein>
<keyword evidence="1" id="KW-0812">Transmembrane</keyword>
<dbReference type="OMA" id="CHSMKSK"/>
<keyword evidence="1" id="KW-1133">Transmembrane helix</keyword>
<dbReference type="InterPro" id="IPR031363">
    <property type="entry name" value="TMEM252"/>
</dbReference>
<dbReference type="AlphaFoldDB" id="A0A3Q3VLN6"/>
<dbReference type="PANTHER" id="PTHR35682">
    <property type="entry name" value="TRANSMEMBRANE PROTEIN 252"/>
    <property type="match status" value="1"/>
</dbReference>
<keyword evidence="3" id="KW-1185">Reference proteome</keyword>
<proteinExistence type="predicted"/>
<name>A0A3Q3VLN6_MOLML</name>
<reference evidence="2" key="2">
    <citation type="submission" date="2025-09" db="UniProtKB">
        <authorList>
            <consortium name="Ensembl"/>
        </authorList>
    </citation>
    <scope>IDENTIFICATION</scope>
</reference>
<feature type="transmembrane region" description="Helical" evidence="1">
    <location>
        <begin position="12"/>
        <end position="32"/>
    </location>
</feature>
<accession>A0A3Q3VLN6</accession>
<organism evidence="2 3">
    <name type="scientific">Mola mola</name>
    <name type="common">Ocean sunfish</name>
    <name type="synonym">Tetraodon mola</name>
    <dbReference type="NCBI Taxonomy" id="94237"/>
    <lineage>
        <taxon>Eukaryota</taxon>
        <taxon>Metazoa</taxon>
        <taxon>Chordata</taxon>
        <taxon>Craniata</taxon>
        <taxon>Vertebrata</taxon>
        <taxon>Euteleostomi</taxon>
        <taxon>Actinopterygii</taxon>
        <taxon>Neopterygii</taxon>
        <taxon>Teleostei</taxon>
        <taxon>Neoteleostei</taxon>
        <taxon>Acanthomorphata</taxon>
        <taxon>Eupercaria</taxon>
        <taxon>Tetraodontiformes</taxon>
        <taxon>Molidae</taxon>
        <taxon>Mola</taxon>
    </lineage>
</organism>
<evidence type="ECO:0008006" key="4">
    <source>
        <dbReference type="Google" id="ProtNLM"/>
    </source>
</evidence>
<dbReference type="PANTHER" id="PTHR35682:SF1">
    <property type="entry name" value="TRANSMEMBRANE PROTEIN 252"/>
    <property type="match status" value="1"/>
</dbReference>
<dbReference type="Ensembl" id="ENSMMOT00000002352.1">
    <property type="protein sequence ID" value="ENSMMOP00000002311.1"/>
    <property type="gene ID" value="ENSMMOG00000001885.1"/>
</dbReference>
<feature type="transmembrane region" description="Helical" evidence="1">
    <location>
        <begin position="44"/>
        <end position="66"/>
    </location>
</feature>
<evidence type="ECO:0000256" key="1">
    <source>
        <dbReference type="SAM" id="Phobius"/>
    </source>
</evidence>
<reference evidence="2" key="1">
    <citation type="submission" date="2025-08" db="UniProtKB">
        <authorList>
            <consortium name="Ensembl"/>
        </authorList>
    </citation>
    <scope>IDENTIFICATION</scope>
</reference>
<dbReference type="Pfam" id="PF15664">
    <property type="entry name" value="TMEM252"/>
    <property type="match status" value="1"/>
</dbReference>
<sequence>MTKVAKQLWCLSHMALSGVGVMLTCSGAYLLSLQTEHEHTWRAILAYVMITLGFLAVLGGVFWTMCHSMKSKLYQRGGHEWHIHLCTIERPSSFPLSYEESQGSRVPETTPEFAGVDVEMTLAPPLYSQDSSEAPDCTQVERMQQMEVDAE</sequence>
<dbReference type="Proteomes" id="UP000261620">
    <property type="component" value="Unplaced"/>
</dbReference>
<keyword evidence="1" id="KW-0472">Membrane</keyword>
<evidence type="ECO:0000313" key="2">
    <source>
        <dbReference type="Ensembl" id="ENSMMOP00000002311.1"/>
    </source>
</evidence>
<evidence type="ECO:0000313" key="3">
    <source>
        <dbReference type="Proteomes" id="UP000261620"/>
    </source>
</evidence>